<proteinExistence type="predicted"/>
<dbReference type="InterPro" id="IPR010439">
    <property type="entry name" value="MUN_dom"/>
</dbReference>
<name>A0A915IKG0_ROMCU</name>
<dbReference type="Pfam" id="PF06292">
    <property type="entry name" value="MUN"/>
    <property type="match status" value="1"/>
</dbReference>
<evidence type="ECO:0000313" key="3">
    <source>
        <dbReference type="Proteomes" id="UP000887565"/>
    </source>
</evidence>
<dbReference type="Gene3D" id="1.10.357.50">
    <property type="match status" value="1"/>
</dbReference>
<dbReference type="WBParaSite" id="nRc.2.0.1.t13893-RA">
    <property type="protein sequence ID" value="nRc.2.0.1.t13893-RA"/>
    <property type="gene ID" value="nRc.2.0.1.g13893"/>
</dbReference>
<evidence type="ECO:0000259" key="2">
    <source>
        <dbReference type="Pfam" id="PF06292"/>
    </source>
</evidence>
<keyword evidence="3" id="KW-1185">Reference proteome</keyword>
<dbReference type="Proteomes" id="UP000887565">
    <property type="component" value="Unplaced"/>
</dbReference>
<accession>A0A915IKG0</accession>
<reference evidence="4" key="1">
    <citation type="submission" date="2022-11" db="UniProtKB">
        <authorList>
            <consortium name="WormBaseParasite"/>
        </authorList>
    </citation>
    <scope>IDENTIFICATION</scope>
</reference>
<evidence type="ECO:0000256" key="1">
    <source>
        <dbReference type="SAM" id="MobiDB-lite"/>
    </source>
</evidence>
<organism evidence="3 4">
    <name type="scientific">Romanomermis culicivorax</name>
    <name type="common">Nematode worm</name>
    <dbReference type="NCBI Taxonomy" id="13658"/>
    <lineage>
        <taxon>Eukaryota</taxon>
        <taxon>Metazoa</taxon>
        <taxon>Ecdysozoa</taxon>
        <taxon>Nematoda</taxon>
        <taxon>Enoplea</taxon>
        <taxon>Dorylaimia</taxon>
        <taxon>Mermithida</taxon>
        <taxon>Mermithoidea</taxon>
        <taxon>Mermithidae</taxon>
        <taxon>Romanomermis</taxon>
    </lineage>
</organism>
<feature type="domain" description="MUN" evidence="2">
    <location>
        <begin position="6"/>
        <end position="55"/>
    </location>
</feature>
<dbReference type="AlphaFoldDB" id="A0A915IKG0"/>
<evidence type="ECO:0000313" key="4">
    <source>
        <dbReference type="WBParaSite" id="nRc.2.0.1.t13893-RA"/>
    </source>
</evidence>
<sequence length="122" mass="13656">MKHLKKRFPLSIDYMPFGTLVVDIFTQLNQGPDIVKKMECPDPLMLDSMMNRLAQPFPAKRNGGEGNRHNVTKRKRYSTIQLPTLVFQSPNDTTLDSPLVEQNDGGEAGKSTVSHVIAAKNM</sequence>
<protein>
    <submittedName>
        <fullName evidence="4">MUN domain-containing protein</fullName>
    </submittedName>
</protein>
<feature type="region of interest" description="Disordered" evidence="1">
    <location>
        <begin position="88"/>
        <end position="110"/>
    </location>
</feature>